<name>A0AAP2DC30_9BACT</name>
<organism evidence="1 2">
    <name type="scientific">Dawidia soli</name>
    <dbReference type="NCBI Taxonomy" id="2782352"/>
    <lineage>
        <taxon>Bacteria</taxon>
        <taxon>Pseudomonadati</taxon>
        <taxon>Bacteroidota</taxon>
        <taxon>Cytophagia</taxon>
        <taxon>Cytophagales</taxon>
        <taxon>Chryseotaleaceae</taxon>
        <taxon>Dawidia</taxon>
    </lineage>
</organism>
<proteinExistence type="predicted"/>
<evidence type="ECO:0000313" key="2">
    <source>
        <dbReference type="Proteomes" id="UP001319180"/>
    </source>
</evidence>
<dbReference type="AlphaFoldDB" id="A0AAP2DC30"/>
<comment type="caution">
    <text evidence="1">The sequence shown here is derived from an EMBL/GenBank/DDBJ whole genome shotgun (WGS) entry which is preliminary data.</text>
</comment>
<dbReference type="Proteomes" id="UP001319180">
    <property type="component" value="Unassembled WGS sequence"/>
</dbReference>
<gene>
    <name evidence="1" type="ORF">KK078_20735</name>
</gene>
<evidence type="ECO:0000313" key="1">
    <source>
        <dbReference type="EMBL" id="MBT1689004.1"/>
    </source>
</evidence>
<sequence length="183" mass="21262">MQRNMVEQSNMETMHRMQQFNTMGTTRRSANKRMPGAGRYQYEIELRNGDVIVREGRIEKYEIGDVFIVGNNRNFKIIKPDSTVRMSRVYGDEKLVGLPYGNNWVFRVVTGAIQGYSPYPDRSPRHVAYMQIERGGVVERVDIDYLRGRMAGHEEALALLEMEKVGEAMQRYNRDMDDEVEGE</sequence>
<dbReference type="EMBL" id="JAHESC010000034">
    <property type="protein sequence ID" value="MBT1689004.1"/>
    <property type="molecule type" value="Genomic_DNA"/>
</dbReference>
<dbReference type="RefSeq" id="WP_254092228.1">
    <property type="nucleotide sequence ID" value="NZ_JAHESC010000034.1"/>
</dbReference>
<reference evidence="1 2" key="1">
    <citation type="submission" date="2021-05" db="EMBL/GenBank/DDBJ databases">
        <title>A Polyphasic approach of four new species of the genus Ohtaekwangia: Ohtaekwangia histidinii sp. nov., Ohtaekwangia cretensis sp. nov., Ohtaekwangia indiensis sp. nov., Ohtaekwangia reichenbachii sp. nov. from diverse environment.</title>
        <authorList>
            <person name="Octaviana S."/>
        </authorList>
    </citation>
    <scope>NUCLEOTIDE SEQUENCE [LARGE SCALE GENOMIC DNA]</scope>
    <source>
        <strain evidence="1 2">PWU37</strain>
    </source>
</reference>
<accession>A0AAP2DC30</accession>
<protein>
    <submittedName>
        <fullName evidence="1">Uncharacterized protein</fullName>
    </submittedName>
</protein>
<keyword evidence="2" id="KW-1185">Reference proteome</keyword>